<feature type="repeat" description="WD" evidence="4">
    <location>
        <begin position="117"/>
        <end position="158"/>
    </location>
</feature>
<reference evidence="5" key="1">
    <citation type="submission" date="2021-11" db="EMBL/GenBank/DDBJ databases">
        <authorList>
            <consortium name="Genoscope - CEA"/>
            <person name="William W."/>
        </authorList>
    </citation>
    <scope>NUCLEOTIDE SEQUENCE</scope>
</reference>
<gene>
    <name evidence="5" type="ORF">PECAL_2P11460</name>
</gene>
<keyword evidence="1 4" id="KW-0853">WD repeat</keyword>
<dbReference type="PROSITE" id="PS50294">
    <property type="entry name" value="WD_REPEATS_REGION"/>
    <property type="match status" value="3"/>
</dbReference>
<dbReference type="SMART" id="SM00320">
    <property type="entry name" value="WD40"/>
    <property type="match status" value="7"/>
</dbReference>
<dbReference type="InterPro" id="IPR028608">
    <property type="entry name" value="CIAO1/Cia1"/>
</dbReference>
<dbReference type="InterPro" id="IPR001680">
    <property type="entry name" value="WD40_rpt"/>
</dbReference>
<organism evidence="5 6">
    <name type="scientific">Pelagomonas calceolata</name>
    <dbReference type="NCBI Taxonomy" id="35677"/>
    <lineage>
        <taxon>Eukaryota</taxon>
        <taxon>Sar</taxon>
        <taxon>Stramenopiles</taxon>
        <taxon>Ochrophyta</taxon>
        <taxon>Pelagophyceae</taxon>
        <taxon>Pelagomonadales</taxon>
        <taxon>Pelagomonadaceae</taxon>
        <taxon>Pelagomonas</taxon>
    </lineage>
</organism>
<dbReference type="SUPFAM" id="SSF50978">
    <property type="entry name" value="WD40 repeat-like"/>
    <property type="match status" value="1"/>
</dbReference>
<comment type="function">
    <text evidence="3">Essential component of the cytosolic iron-sulfur (Fe/S) protein assembly machinery. Required for the maturation of extramitochondrial Fe/S proteins.</text>
</comment>
<dbReference type="PANTHER" id="PTHR19920">
    <property type="entry name" value="WD40 PROTEIN CIAO1"/>
    <property type="match status" value="1"/>
</dbReference>
<dbReference type="Pfam" id="PF00400">
    <property type="entry name" value="WD40"/>
    <property type="match status" value="6"/>
</dbReference>
<name>A0A8J2SIM2_9STRA</name>
<dbReference type="Gene3D" id="2.130.10.10">
    <property type="entry name" value="YVTN repeat-like/Quinoprotein amine dehydrogenase"/>
    <property type="match status" value="2"/>
</dbReference>
<dbReference type="InterPro" id="IPR036322">
    <property type="entry name" value="WD40_repeat_dom_sf"/>
</dbReference>
<keyword evidence="6" id="KW-1185">Reference proteome</keyword>
<dbReference type="PROSITE" id="PS50082">
    <property type="entry name" value="WD_REPEATS_2"/>
    <property type="match status" value="6"/>
</dbReference>
<dbReference type="OrthoDB" id="284782at2759"/>
<dbReference type="InterPro" id="IPR015943">
    <property type="entry name" value="WD40/YVTN_repeat-like_dom_sf"/>
</dbReference>
<dbReference type="HAMAP" id="MF_03037">
    <property type="entry name" value="ciao1"/>
    <property type="match status" value="1"/>
</dbReference>
<dbReference type="GO" id="GO:0097361">
    <property type="term" value="C:cytosolic [4Fe-4S] assembly targeting complex"/>
    <property type="evidence" value="ECO:0007669"/>
    <property type="project" value="InterPro"/>
</dbReference>
<accession>A0A8J2SIM2</accession>
<dbReference type="EMBL" id="CAKKNE010000002">
    <property type="protein sequence ID" value="CAH0368097.1"/>
    <property type="molecule type" value="Genomic_DNA"/>
</dbReference>
<dbReference type="GO" id="GO:0016226">
    <property type="term" value="P:iron-sulfur cluster assembly"/>
    <property type="evidence" value="ECO:0007669"/>
    <property type="project" value="UniProtKB-UniRule"/>
</dbReference>
<feature type="repeat" description="WD" evidence="4">
    <location>
        <begin position="162"/>
        <end position="198"/>
    </location>
</feature>
<dbReference type="PANTHER" id="PTHR19920:SF0">
    <property type="entry name" value="CYTOSOLIC IRON-SULFUR PROTEIN ASSEMBLY PROTEIN CIAO1-RELATED"/>
    <property type="match status" value="1"/>
</dbReference>
<dbReference type="AlphaFoldDB" id="A0A8J2SIM2"/>
<comment type="caution">
    <text evidence="5">The sequence shown here is derived from an EMBL/GenBank/DDBJ whole genome shotgun (WGS) entry which is preliminary data.</text>
</comment>
<evidence type="ECO:0000256" key="1">
    <source>
        <dbReference type="ARBA" id="ARBA00022574"/>
    </source>
</evidence>
<proteinExistence type="inferred from homology"/>
<comment type="similarity">
    <text evidence="3">Belongs to the WD repeat CIA1 family.</text>
</comment>
<evidence type="ECO:0000256" key="2">
    <source>
        <dbReference type="ARBA" id="ARBA00022737"/>
    </source>
</evidence>
<evidence type="ECO:0000256" key="4">
    <source>
        <dbReference type="PROSITE-ProRule" id="PRU00221"/>
    </source>
</evidence>
<keyword evidence="2" id="KW-0677">Repeat</keyword>
<sequence>MAAAVMQVDDRSSTPTPSIARCIATLEGHEERVWHCAWSRDGRQLASCGSDRTVRLWRRTGDAFVTSATLDDAHDRTVRRVAWAPCGTLLAATSFDATCCVWRRSRQDDAWEILATLEGHENEVKGCAWNASASLLATCSRDKSVWLWEFVDDEAFELLTVLHGHEGDVKTVDFDTCSSLSEDDLLVSCSYDDTLRVWGDDGDDWSCRSTLEGHASTVWDASFCATSNGARRIVSCGADLSVRVWAEAAPGDASKWVQLSVFENAHNRPVYSCAVSGNRVASCGADDALMLLSFDVESGALAKLGRVDACHAGDANAVRWNPACADMLATAGDDGVVRVWRV</sequence>
<feature type="repeat" description="WD" evidence="4">
    <location>
        <begin position="211"/>
        <end position="245"/>
    </location>
</feature>
<dbReference type="CDD" id="cd00200">
    <property type="entry name" value="WD40"/>
    <property type="match status" value="1"/>
</dbReference>
<feature type="repeat" description="WD" evidence="4">
    <location>
        <begin position="26"/>
        <end position="57"/>
    </location>
</feature>
<evidence type="ECO:0000313" key="5">
    <source>
        <dbReference type="EMBL" id="CAH0368097.1"/>
    </source>
</evidence>
<evidence type="ECO:0000313" key="6">
    <source>
        <dbReference type="Proteomes" id="UP000789595"/>
    </source>
</evidence>
<protein>
    <recommendedName>
        <fullName evidence="3">Probable cytosolic iron-sulfur protein assembly protein CIAO1 homolog</fullName>
    </recommendedName>
</protein>
<dbReference type="Proteomes" id="UP000789595">
    <property type="component" value="Unassembled WGS sequence"/>
</dbReference>
<evidence type="ECO:0000256" key="3">
    <source>
        <dbReference type="HAMAP-Rule" id="MF_03037"/>
    </source>
</evidence>
<feature type="repeat" description="WD" evidence="4">
    <location>
        <begin position="308"/>
        <end position="342"/>
    </location>
</feature>
<feature type="repeat" description="WD" evidence="4">
    <location>
        <begin position="71"/>
        <end position="102"/>
    </location>
</feature>